<name>A0ABV2X2I2_9NOCA</name>
<dbReference type="RefSeq" id="WP_356958973.1">
    <property type="nucleotide sequence ID" value="NZ_JBEYBD010000021.1"/>
</dbReference>
<dbReference type="InterPro" id="IPR045770">
    <property type="entry name" value="DUF6223"/>
</dbReference>
<keyword evidence="3" id="KW-1185">Reference proteome</keyword>
<keyword evidence="1" id="KW-0812">Transmembrane</keyword>
<feature type="transmembrane region" description="Helical" evidence="1">
    <location>
        <begin position="82"/>
        <end position="108"/>
    </location>
</feature>
<evidence type="ECO:0000313" key="2">
    <source>
        <dbReference type="EMBL" id="MEU1957364.1"/>
    </source>
</evidence>
<sequence length="121" mass="11734">MSVRQLFVTSEILAQSDAAGLTAGRFWSLVGVAVGLAGAVIGARAVVRRAGHRSAVAALVAGVAGLVFGGLVVLAAEGGPGTGYGIVGGFLALAIGSVAAVLGAFALWRVRLSSATSGNDG</sequence>
<organism evidence="2 3">
    <name type="scientific">Nocardia rhamnosiphila</name>
    <dbReference type="NCBI Taxonomy" id="426716"/>
    <lineage>
        <taxon>Bacteria</taxon>
        <taxon>Bacillati</taxon>
        <taxon>Actinomycetota</taxon>
        <taxon>Actinomycetes</taxon>
        <taxon>Mycobacteriales</taxon>
        <taxon>Nocardiaceae</taxon>
        <taxon>Nocardia</taxon>
    </lineage>
</organism>
<keyword evidence="1" id="KW-1133">Transmembrane helix</keyword>
<reference evidence="2 3" key="1">
    <citation type="submission" date="2024-06" db="EMBL/GenBank/DDBJ databases">
        <title>The Natural Products Discovery Center: Release of the First 8490 Sequenced Strains for Exploring Actinobacteria Biosynthetic Diversity.</title>
        <authorList>
            <person name="Kalkreuter E."/>
            <person name="Kautsar S.A."/>
            <person name="Yang D."/>
            <person name="Bader C.D."/>
            <person name="Teijaro C.N."/>
            <person name="Fluegel L."/>
            <person name="Davis C.M."/>
            <person name="Simpson J.R."/>
            <person name="Lauterbach L."/>
            <person name="Steele A.D."/>
            <person name="Gui C."/>
            <person name="Meng S."/>
            <person name="Li G."/>
            <person name="Viehrig K."/>
            <person name="Ye F."/>
            <person name="Su P."/>
            <person name="Kiefer A.F."/>
            <person name="Nichols A."/>
            <person name="Cepeda A.J."/>
            <person name="Yan W."/>
            <person name="Fan B."/>
            <person name="Jiang Y."/>
            <person name="Adhikari A."/>
            <person name="Zheng C.-J."/>
            <person name="Schuster L."/>
            <person name="Cowan T.M."/>
            <person name="Smanski M.J."/>
            <person name="Chevrette M.G."/>
            <person name="De Carvalho L.P.S."/>
            <person name="Shen B."/>
        </authorList>
    </citation>
    <scope>NUCLEOTIDE SEQUENCE [LARGE SCALE GENOMIC DNA]</scope>
    <source>
        <strain evidence="2 3">NPDC019708</strain>
    </source>
</reference>
<proteinExistence type="predicted"/>
<comment type="caution">
    <text evidence="2">The sequence shown here is derived from an EMBL/GenBank/DDBJ whole genome shotgun (WGS) entry which is preliminary data.</text>
</comment>
<dbReference type="Proteomes" id="UP001550628">
    <property type="component" value="Unassembled WGS sequence"/>
</dbReference>
<evidence type="ECO:0000313" key="3">
    <source>
        <dbReference type="Proteomes" id="UP001550628"/>
    </source>
</evidence>
<evidence type="ECO:0000256" key="1">
    <source>
        <dbReference type="SAM" id="Phobius"/>
    </source>
</evidence>
<gene>
    <name evidence="2" type="ORF">ABZ510_36645</name>
</gene>
<feature type="transmembrane region" description="Helical" evidence="1">
    <location>
        <begin position="26"/>
        <end position="47"/>
    </location>
</feature>
<feature type="transmembrane region" description="Helical" evidence="1">
    <location>
        <begin position="54"/>
        <end position="76"/>
    </location>
</feature>
<dbReference type="Pfam" id="PF19733">
    <property type="entry name" value="DUF6223"/>
    <property type="match status" value="1"/>
</dbReference>
<keyword evidence="1" id="KW-0472">Membrane</keyword>
<protein>
    <submittedName>
        <fullName evidence="2">DUF6223 family protein</fullName>
    </submittedName>
</protein>
<dbReference type="EMBL" id="JBEYBF010000067">
    <property type="protein sequence ID" value="MEU1957364.1"/>
    <property type="molecule type" value="Genomic_DNA"/>
</dbReference>
<accession>A0ABV2X2I2</accession>